<dbReference type="InterPro" id="IPR012417">
    <property type="entry name" value="CaM-bd_dom_pln"/>
</dbReference>
<evidence type="ECO:0000313" key="3">
    <source>
        <dbReference type="EMBL" id="VVW03621.1"/>
    </source>
</evidence>
<feature type="region of interest" description="Disordered" evidence="1">
    <location>
        <begin position="404"/>
        <end position="446"/>
    </location>
</feature>
<dbReference type="InterPro" id="IPR044681">
    <property type="entry name" value="PICBP-like"/>
</dbReference>
<dbReference type="PANTHER" id="PTHR33923:SF2">
    <property type="entry name" value="CALMODULIN-BINDING PROTEIN-RELATED"/>
    <property type="match status" value="1"/>
</dbReference>
<organism evidence="3">
    <name type="scientific">Nymphaea colorata</name>
    <name type="common">pocket water lily</name>
    <dbReference type="NCBI Taxonomy" id="210225"/>
    <lineage>
        <taxon>Eukaryota</taxon>
        <taxon>Viridiplantae</taxon>
        <taxon>Streptophyta</taxon>
        <taxon>Embryophyta</taxon>
        <taxon>Tracheophyta</taxon>
        <taxon>Spermatophyta</taxon>
        <taxon>Magnoliopsida</taxon>
        <taxon>Nymphaeales</taxon>
        <taxon>Nymphaeaceae</taxon>
        <taxon>Nymphaea</taxon>
    </lineage>
</organism>
<reference evidence="3" key="1">
    <citation type="submission" date="2019-09" db="EMBL/GenBank/DDBJ databases">
        <authorList>
            <person name="Zhang L."/>
        </authorList>
    </citation>
    <scope>NUCLEOTIDE SEQUENCE</scope>
</reference>
<dbReference type="GO" id="GO:0005516">
    <property type="term" value="F:calmodulin binding"/>
    <property type="evidence" value="ECO:0007669"/>
    <property type="project" value="InterPro"/>
</dbReference>
<evidence type="ECO:0000259" key="2">
    <source>
        <dbReference type="SMART" id="SM01054"/>
    </source>
</evidence>
<feature type="region of interest" description="Disordered" evidence="1">
    <location>
        <begin position="736"/>
        <end position="768"/>
    </location>
</feature>
<feature type="compositionally biased region" description="Polar residues" evidence="1">
    <location>
        <begin position="1"/>
        <end position="10"/>
    </location>
</feature>
<accession>A0A5K1AN40</accession>
<sequence>MKNSVKSSYRQLPGRPSLVQEMAGRPSPFAKEGGEPKKKLIRLRSVKIADRGGIRLPTKQGKGGTNQSGVHVGPHKKNSSARKVKRRSPNYMNPTSNSDRRKEESLQVSTHKQTSDKIQSSIHLSHARKKNDMKSLSRVSSLKPRKPSMKTCGVPSYLVPDVTRATCSSTLKDSKFPDYVDLNPGGTESEGTSVMKVCPYTYCSLNGHCHKPSPPLKRFLSARRRSLKAQKSIKMREAIGCKIKTVMKGRNKTDTGLDLMPQDVLNSPRSLDSWDEQSCELLTEDWDDDFFIEIYANSIPDITDPEIFEEFGVMEHSSLDVPQVTNEKMDTTVPIDPSVVAYEKVHSAFGKRAVTEVQEDHLGEPESVVDSSFSEPSLVDVEEDGNQQDQSTDSFFAHEEAINASGGTSEPIDCSREEENPASVENSSSIQTAAAKSKFPDDDLVSNNECDLTSSASEIIFMAEAGGTSEPINCSREEENPASAENSSSIQTAVAPEICAKSKFPDDDLVSNNENDLTSSASEIKFMAEAGGTSEPIDCSREEENPASAENSSSIQTAVASEICAKSKFPDDDLVSNNEYDLTSSASEIIFMAEAGATSEQIDFSREEENLVSAENSSSIQTALASEICAKSKFPEDDLVSNNECDLTSSASEITLMAEAIPSDEDIVSYGPEEPVGSSDEIAFPPVEDNNAFSESLNIGTVAAPSDGTCITKGDDGVIMEFLDINTTGVECIDNNGEIPKSDNGLPGEATPVASSNKIHESDETNDMEENLGEVDVADDQAGLDLQTLDEENTDGSGDDLVADHGMVACASKPDSAFREVTEEDQKKMNEPGDTPEDQVYDSVLVFKAKETAVTEVDNLSNAEKDTNLHQSDSAKGKNGYCQNVLDVGTFPVEQESSTTDGENCNQETDELQISQDENMYSPPVSWNRSYISSEERAGEKEKQACTVKGSFEKGATKQIKHALHQDAEELLLGAKTKHYAKDENEFIIEKIGCPILCRGSSLKEITNFEGKEQIEDVSKGGKFMMPERVLRLTRSFSAPKQIRRGRSKYVIEDRNEGRMFNPRRPMFLPINPDPEREKVNLRHQMMDERKKAEEWMLDYALRKAVSRLAPSQRKKVTLLVAAFEAIMPSSKCEARRNPAAVSSTYTRSLQACH</sequence>
<feature type="compositionally biased region" description="Basic residues" evidence="1">
    <location>
        <begin position="73"/>
        <end position="88"/>
    </location>
</feature>
<dbReference type="OrthoDB" id="1304871at2759"/>
<name>A0A5K1AN40_9MAGN</name>
<dbReference type="PANTHER" id="PTHR33923">
    <property type="entry name" value="CALMODULIN-BINDING PROTEIN-RELATED"/>
    <property type="match status" value="1"/>
</dbReference>
<feature type="region of interest" description="Disordered" evidence="1">
    <location>
        <begin position="1"/>
        <end position="150"/>
    </location>
</feature>
<evidence type="ECO:0000256" key="1">
    <source>
        <dbReference type="SAM" id="MobiDB-lite"/>
    </source>
</evidence>
<dbReference type="AlphaFoldDB" id="A0A5K1AN40"/>
<dbReference type="OMA" id="CHTEEAN"/>
<feature type="region of interest" description="Disordered" evidence="1">
    <location>
        <begin position="531"/>
        <end position="554"/>
    </location>
</feature>
<feature type="region of interest" description="Disordered" evidence="1">
    <location>
        <begin position="468"/>
        <end position="490"/>
    </location>
</feature>
<feature type="compositionally biased region" description="Polar residues" evidence="1">
    <location>
        <begin position="423"/>
        <end position="434"/>
    </location>
</feature>
<gene>
    <name evidence="3" type="ORF">NYM_LOCUS13595</name>
</gene>
<feature type="compositionally biased region" description="Polar residues" evidence="1">
    <location>
        <begin position="106"/>
        <end position="123"/>
    </location>
</feature>
<dbReference type="Gramene" id="NC2G0191320.1">
    <property type="protein sequence ID" value="NC2G0191320.1:cds"/>
    <property type="gene ID" value="NC2G0191320"/>
</dbReference>
<dbReference type="EMBL" id="LR721780">
    <property type="protein sequence ID" value="VVW03621.1"/>
    <property type="molecule type" value="Genomic_DNA"/>
</dbReference>
<proteinExistence type="predicted"/>
<feature type="domain" description="Calmodulin-binding" evidence="2">
    <location>
        <begin position="1013"/>
        <end position="1129"/>
    </location>
</feature>
<protein>
    <recommendedName>
        <fullName evidence="2">Calmodulin-binding domain-containing protein</fullName>
    </recommendedName>
</protein>
<dbReference type="Pfam" id="PF07839">
    <property type="entry name" value="CaM_binding"/>
    <property type="match status" value="1"/>
</dbReference>
<dbReference type="SMART" id="SM01054">
    <property type="entry name" value="CaM_binding"/>
    <property type="match status" value="1"/>
</dbReference>